<dbReference type="InterPro" id="IPR007235">
    <property type="entry name" value="Glyco_trans_28_C"/>
</dbReference>
<dbReference type="STRING" id="1758689.SGUI_1898"/>
<dbReference type="PATRIC" id="fig|1758689.4.peg.1962"/>
<dbReference type="GO" id="GO:0016758">
    <property type="term" value="F:hexosyltransferase activity"/>
    <property type="evidence" value="ECO:0007669"/>
    <property type="project" value="InterPro"/>
</dbReference>
<keyword evidence="2" id="KW-0328">Glycosyltransferase</keyword>
<dbReference type="GO" id="GO:0006508">
    <property type="term" value="P:proteolysis"/>
    <property type="evidence" value="ECO:0007669"/>
    <property type="project" value="InterPro"/>
</dbReference>
<proteinExistence type="predicted"/>
<evidence type="ECO:0000259" key="1">
    <source>
        <dbReference type="PROSITE" id="PS50175"/>
    </source>
</evidence>
<dbReference type="Gene3D" id="3.40.50.2000">
    <property type="entry name" value="Glycogen Phosphorylase B"/>
    <property type="match status" value="1"/>
</dbReference>
<dbReference type="PANTHER" id="PTHR21015:SF22">
    <property type="entry name" value="GLYCOSYLTRANSFERASE"/>
    <property type="match status" value="1"/>
</dbReference>
<dbReference type="KEGG" id="serj:SGUI_1898"/>
<dbReference type="Pfam" id="PF04101">
    <property type="entry name" value="Glyco_tran_28_C"/>
    <property type="match status" value="1"/>
</dbReference>
<accession>A0A1B1ND08</accession>
<reference evidence="2 3" key="1">
    <citation type="submission" date="2016-03" db="EMBL/GenBank/DDBJ databases">
        <title>Shallow-sea hydrothermal system.</title>
        <authorList>
            <person name="Tang K."/>
        </authorList>
    </citation>
    <scope>NUCLEOTIDE SEQUENCE [LARGE SCALE GENOMIC DNA]</scope>
    <source>
        <strain evidence="2 3">JLT9</strain>
    </source>
</reference>
<feature type="domain" description="Peptidase A2" evidence="1">
    <location>
        <begin position="321"/>
        <end position="358"/>
    </location>
</feature>
<dbReference type="InterPro" id="IPR001995">
    <property type="entry name" value="Peptidase_A2_cat"/>
</dbReference>
<name>A0A1B1ND08_9MICO</name>
<sequence length="358" mass="37397">MIAGMSSVLLLSSNGAGMGHLTRLLAYARRMPADVHRHVVSLSQAVPVVGAEGLPWEYLASQGASGLRPAAWRRLFADQLTEVLDRVDPDVLVFDGTHPYSGLDAALAAHPRTRAVWSRRGMWRPGRNTDQLDKASWFDTVLEPGDLCAAADRGATAGVPDTDVVRVPPVTLVDTDQLQDRAAARAALGLPAQGRLALVSLGAGNINDTGDEVGAAAAALTDRGIGVCVTAPAIAENAYAGDVHLVRHFPLSEHYRAFDLVVAAAGYNSVHESLRLGVPTLLVPNTHTSLDDQEGRAREAARRGWALSAPTLTGGRAAPLVEELLDRGADLARAAQAADPGNGAPDAARAILAVGDAA</sequence>
<protein>
    <submittedName>
        <fullName evidence="2">Glycosyltransferase</fullName>
        <ecNumber evidence="2">2.4.1.-</ecNumber>
    </submittedName>
</protein>
<dbReference type="Proteomes" id="UP000092482">
    <property type="component" value="Chromosome"/>
</dbReference>
<evidence type="ECO:0000313" key="3">
    <source>
        <dbReference type="Proteomes" id="UP000092482"/>
    </source>
</evidence>
<keyword evidence="2" id="KW-0808">Transferase</keyword>
<dbReference type="SUPFAM" id="SSF53756">
    <property type="entry name" value="UDP-Glycosyltransferase/glycogen phosphorylase"/>
    <property type="match status" value="1"/>
</dbReference>
<organism evidence="2 3">
    <name type="scientific">Serinicoccus hydrothermalis</name>
    <dbReference type="NCBI Taxonomy" id="1758689"/>
    <lineage>
        <taxon>Bacteria</taxon>
        <taxon>Bacillati</taxon>
        <taxon>Actinomycetota</taxon>
        <taxon>Actinomycetes</taxon>
        <taxon>Micrococcales</taxon>
        <taxon>Ornithinimicrobiaceae</taxon>
        <taxon>Serinicoccus</taxon>
    </lineage>
</organism>
<dbReference type="GO" id="GO:0004190">
    <property type="term" value="F:aspartic-type endopeptidase activity"/>
    <property type="evidence" value="ECO:0007669"/>
    <property type="project" value="InterPro"/>
</dbReference>
<dbReference type="EMBL" id="CP014989">
    <property type="protein sequence ID" value="ANS79294.1"/>
    <property type="molecule type" value="Genomic_DNA"/>
</dbReference>
<evidence type="ECO:0000313" key="2">
    <source>
        <dbReference type="EMBL" id="ANS79294.1"/>
    </source>
</evidence>
<dbReference type="PROSITE" id="PS50175">
    <property type="entry name" value="ASP_PROT_RETROV"/>
    <property type="match status" value="1"/>
</dbReference>
<gene>
    <name evidence="2" type="ORF">SGUI_1898</name>
</gene>
<keyword evidence="3" id="KW-1185">Reference proteome</keyword>
<dbReference type="EC" id="2.4.1.-" evidence="2"/>
<dbReference type="AlphaFoldDB" id="A0A1B1ND08"/>
<dbReference type="PANTHER" id="PTHR21015">
    <property type="entry name" value="UDP-N-ACETYLGLUCOSAMINE--N-ACETYLMURAMYL-(PENTAPEPTIDE) PYROPHOSPHORYL-UNDECAPRENOL N-ACETYLGLUCOSAMINE TRANSFERASE 1"/>
    <property type="match status" value="1"/>
</dbReference>